<evidence type="ECO:0000313" key="5">
    <source>
        <dbReference type="Proteomes" id="UP000836402"/>
    </source>
</evidence>
<protein>
    <submittedName>
        <fullName evidence="3">Uncharacterized protein</fullName>
    </submittedName>
</protein>
<sequence length="273" mass="28858">MALHLLRQRALPLLQPQLRGIPSLSHAPVRVGTAGPVKTLLISNFRSLSSAAGHSQPSLSSTSTLRAVPQIALARQSAKLSIGPAVIPKSNPTNRLSLTQTHTMRSFKSSSFHDAGTKAKATPSRAREPGSTKARGTTKTKGAGATGVRAARSVTSRPRNQLVRFQAKPTSVKAPSTGVSRSKYSLDVDTSQFGDQNRPTAIMARNAMLQWLSQKRQVSTSAGRSAPVAEAQRVPPPLSAHLTSAAPQPGSVKVSDLIAARSSFAGSAWNKFY</sequence>
<feature type="compositionally biased region" description="Low complexity" evidence="1">
    <location>
        <begin position="131"/>
        <end position="154"/>
    </location>
</feature>
<comment type="caution">
    <text evidence="3">The sequence shown here is derived from an EMBL/GenBank/DDBJ whole genome shotgun (WGS) entry which is preliminary data.</text>
</comment>
<keyword evidence="5" id="KW-1185">Reference proteome</keyword>
<name>A0A177UFI6_9BASI</name>
<feature type="region of interest" description="Disordered" evidence="1">
    <location>
        <begin position="106"/>
        <end position="158"/>
    </location>
</feature>
<evidence type="ECO:0000313" key="2">
    <source>
        <dbReference type="EMBL" id="CAD6943061.1"/>
    </source>
</evidence>
<evidence type="ECO:0000313" key="4">
    <source>
        <dbReference type="Proteomes" id="UP000077671"/>
    </source>
</evidence>
<dbReference type="AlphaFoldDB" id="A0A177UFI6"/>
<accession>A0A177UFI6</accession>
<proteinExistence type="predicted"/>
<reference evidence="3" key="1">
    <citation type="submission" date="2016-04" db="EMBL/GenBank/DDBJ databases">
        <authorList>
            <person name="Nguyen H.D."/>
            <person name="Kesanakurti P."/>
            <person name="Cullis J."/>
            <person name="Levesque C.A."/>
            <person name="Hambleton S."/>
        </authorList>
    </citation>
    <scope>NUCLEOTIDE SEQUENCE</scope>
    <source>
        <strain evidence="3">DAOMC 238032</strain>
    </source>
</reference>
<dbReference type="Proteomes" id="UP000836402">
    <property type="component" value="Unassembled WGS sequence"/>
</dbReference>
<reference evidence="2" key="3">
    <citation type="submission" date="2020-10" db="EMBL/GenBank/DDBJ databases">
        <authorList>
            <person name="Sedaghatjoo S."/>
        </authorList>
    </citation>
    <scope>NUCLEOTIDE SEQUENCE</scope>
    <source>
        <strain evidence="2">AZH3</strain>
    </source>
</reference>
<evidence type="ECO:0000313" key="3">
    <source>
        <dbReference type="EMBL" id="KAE8260048.1"/>
    </source>
</evidence>
<dbReference type="EMBL" id="LWDD02000490">
    <property type="protein sequence ID" value="KAE8260048.1"/>
    <property type="molecule type" value="Genomic_DNA"/>
</dbReference>
<gene>
    <name evidence="3" type="ORF">A4X03_0g3926</name>
    <name evidence="2" type="ORF">JKIAZH3_G6952</name>
</gene>
<dbReference type="EMBL" id="CAJHJG010004657">
    <property type="protein sequence ID" value="CAD6943061.1"/>
    <property type="molecule type" value="Genomic_DNA"/>
</dbReference>
<dbReference type="Proteomes" id="UP000077671">
    <property type="component" value="Unassembled WGS sequence"/>
</dbReference>
<evidence type="ECO:0000256" key="1">
    <source>
        <dbReference type="SAM" id="MobiDB-lite"/>
    </source>
</evidence>
<reference evidence="3" key="2">
    <citation type="journal article" date="2019" name="IMA Fungus">
        <title>Genome sequencing and comparison of five Tilletia species to identify candidate genes for the detection of regulated species infecting wheat.</title>
        <authorList>
            <person name="Nguyen H.D.T."/>
            <person name="Sultana T."/>
            <person name="Kesanakurti P."/>
            <person name="Hambleton S."/>
        </authorList>
    </citation>
    <scope>NUCLEOTIDE SEQUENCE</scope>
    <source>
        <strain evidence="3">DAOMC 238032</strain>
    </source>
</reference>
<organism evidence="3 4">
    <name type="scientific">Tilletia caries</name>
    <name type="common">wheat bunt fungus</name>
    <dbReference type="NCBI Taxonomy" id="13290"/>
    <lineage>
        <taxon>Eukaryota</taxon>
        <taxon>Fungi</taxon>
        <taxon>Dikarya</taxon>
        <taxon>Basidiomycota</taxon>
        <taxon>Ustilaginomycotina</taxon>
        <taxon>Exobasidiomycetes</taxon>
        <taxon>Tilletiales</taxon>
        <taxon>Tilletiaceae</taxon>
        <taxon>Tilletia</taxon>
    </lineage>
</organism>